<evidence type="ECO:0000313" key="4">
    <source>
        <dbReference type="Proteomes" id="UP000278475"/>
    </source>
</evidence>
<protein>
    <submittedName>
        <fullName evidence="3">Uncharacterized protein</fullName>
    </submittedName>
</protein>
<accession>A0A497ENN1</accession>
<organism evidence="3 4">
    <name type="scientific">Thermoproteota archaeon</name>
    <dbReference type="NCBI Taxonomy" id="2056631"/>
    <lineage>
        <taxon>Archaea</taxon>
        <taxon>Thermoproteota</taxon>
    </lineage>
</organism>
<dbReference type="InterPro" id="IPR036388">
    <property type="entry name" value="WH-like_DNA-bd_sf"/>
</dbReference>
<sequence>MVKALICTLGFDTDPVVRRIVGSRLEEGGILLLLTAEPLRPETESAINDIKGLVDKAYLGSVKVEVKAINPRNFHEAVSTIRKELERFKHDEVVLNLSGGMRALVLSAYTAYLIAGLKKAKLIVDLEARQGTVELPPIASLLTTPPQLTEEKLKILTLLQQPKTPHELSEALDKDLTTIYRHLRDLEDLKLIEREDRIVKLSNLGKMLV</sequence>
<dbReference type="Gene3D" id="1.10.10.10">
    <property type="entry name" value="Winged helix-like DNA-binding domain superfamily/Winged helix DNA-binding domain"/>
    <property type="match status" value="1"/>
</dbReference>
<proteinExistence type="predicted"/>
<dbReference type="InterPro" id="IPR036390">
    <property type="entry name" value="WH_DNA-bd_sf"/>
</dbReference>
<dbReference type="NCBIfam" id="TIGR01884">
    <property type="entry name" value="cas_HTH"/>
    <property type="match status" value="1"/>
</dbReference>
<dbReference type="AlphaFoldDB" id="A0A497ENN1"/>
<dbReference type="InterPro" id="IPR054588">
    <property type="entry name" value="Csa3_N"/>
</dbReference>
<dbReference type="Pfam" id="PF22662">
    <property type="entry name" value="Csa3_N"/>
    <property type="match status" value="1"/>
</dbReference>
<dbReference type="Proteomes" id="UP000278475">
    <property type="component" value="Unassembled WGS sequence"/>
</dbReference>
<feature type="domain" description="Csa3 N-terminal" evidence="2">
    <location>
        <begin position="3"/>
        <end position="117"/>
    </location>
</feature>
<dbReference type="EMBL" id="QMQV01000088">
    <property type="protein sequence ID" value="RLE48173.1"/>
    <property type="molecule type" value="Genomic_DNA"/>
</dbReference>
<gene>
    <name evidence="3" type="ORF">DRJ31_07770</name>
</gene>
<evidence type="ECO:0000259" key="2">
    <source>
        <dbReference type="Pfam" id="PF22662"/>
    </source>
</evidence>
<dbReference type="Gene3D" id="3.40.50.11700">
    <property type="match status" value="1"/>
</dbReference>
<dbReference type="SUPFAM" id="SSF46785">
    <property type="entry name" value="Winged helix' DNA-binding domain"/>
    <property type="match status" value="1"/>
</dbReference>
<evidence type="ECO:0000259" key="1">
    <source>
        <dbReference type="Pfam" id="PF01022"/>
    </source>
</evidence>
<name>A0A497ENN1_9CREN</name>
<feature type="domain" description="HTH arsR-type" evidence="1">
    <location>
        <begin position="151"/>
        <end position="193"/>
    </location>
</feature>
<comment type="caution">
    <text evidence="3">The sequence shown here is derived from an EMBL/GenBank/DDBJ whole genome shotgun (WGS) entry which is preliminary data.</text>
</comment>
<dbReference type="InterPro" id="IPR001845">
    <property type="entry name" value="HTH_ArsR_DNA-bd_dom"/>
</dbReference>
<dbReference type="Pfam" id="PF01022">
    <property type="entry name" value="HTH_5"/>
    <property type="match status" value="1"/>
</dbReference>
<dbReference type="GO" id="GO:0003700">
    <property type="term" value="F:DNA-binding transcription factor activity"/>
    <property type="evidence" value="ECO:0007669"/>
    <property type="project" value="InterPro"/>
</dbReference>
<reference evidence="3 4" key="1">
    <citation type="submission" date="2018-06" db="EMBL/GenBank/DDBJ databases">
        <title>Extensive metabolic versatility and redundancy in microbially diverse, dynamic hydrothermal sediments.</title>
        <authorList>
            <person name="Dombrowski N."/>
            <person name="Teske A."/>
            <person name="Baker B.J."/>
        </authorList>
    </citation>
    <scope>NUCLEOTIDE SEQUENCE [LARGE SCALE GENOMIC DNA]</scope>
    <source>
        <strain evidence="3">B66_G16</strain>
    </source>
</reference>
<evidence type="ECO:0000313" key="3">
    <source>
        <dbReference type="EMBL" id="RLE48173.1"/>
    </source>
</evidence>
<dbReference type="InterPro" id="IPR010163">
    <property type="entry name" value="Csa3"/>
</dbReference>